<name>A0A367ZRS1_9BACT</name>
<protein>
    <recommendedName>
        <fullName evidence="3">DUF4440 domain-containing protein</fullName>
    </recommendedName>
</protein>
<dbReference type="AlphaFoldDB" id="A0A367ZRS1"/>
<accession>A0A367ZRS1</accession>
<organism evidence="1 2">
    <name type="scientific">Candidatus Ozemobacter sibiricus</name>
    <dbReference type="NCBI Taxonomy" id="2268124"/>
    <lineage>
        <taxon>Bacteria</taxon>
        <taxon>Candidatus Ozemobacteria</taxon>
        <taxon>Candidatus Ozemobacterales</taxon>
        <taxon>Candidatus Ozemobacteraceae</taxon>
        <taxon>Candidatus Ozemobacter</taxon>
    </lineage>
</organism>
<dbReference type="SUPFAM" id="SSF54427">
    <property type="entry name" value="NTF2-like"/>
    <property type="match status" value="1"/>
</dbReference>
<evidence type="ECO:0000313" key="1">
    <source>
        <dbReference type="EMBL" id="RCK80835.1"/>
    </source>
</evidence>
<proteinExistence type="predicted"/>
<sequence>MLAIPALVLLVLATSCVNEGDLRFNPVAPGEKYRLAGRLLLPEVAESDLLAGLRDPAAAIQPITDFSVFTIEAGGKSTRAAKDGSFTLSDVPFAEDLVLSATAGKVVLLKRLYPRDLRLTDVSRLTLSLDSTARALIWKKARERKTELTAWDIAAREYTEALASLTTALRLALQLPKSSVPKTILDLPAVEAPARALADRILPREETLREAWTVLENALLKKNHDLLAYYISPEFTNDWDSTSSWQDFLEAMDDYFTAYDITAASYTIIDMEFLPGEQARVRIAGDISSRHIISDQPYQTGVYTSDVFWRREGTFWKIRRNLPYRRGHPTQVMADSRWGEIARAHADLQTAIFREDLTVLERYVSPNFGNDWDVTSTYADLLNTARARFNAADVKNASFTIRFIDIIDDNYARVHCSAQVVVFRLAPGIDVETGPIHAVVDWRREGGVWKLHRNLPYRFSHPRQLF</sequence>
<gene>
    <name evidence="1" type="ORF">OZSIB_2723</name>
</gene>
<comment type="caution">
    <text evidence="1">The sequence shown here is derived from an EMBL/GenBank/DDBJ whole genome shotgun (WGS) entry which is preliminary data.</text>
</comment>
<dbReference type="InterPro" id="IPR032710">
    <property type="entry name" value="NTF2-like_dom_sf"/>
</dbReference>
<dbReference type="EMBL" id="QOQW01000004">
    <property type="protein sequence ID" value="RCK80835.1"/>
    <property type="molecule type" value="Genomic_DNA"/>
</dbReference>
<reference evidence="1 2" key="1">
    <citation type="submission" date="2018-05" db="EMBL/GenBank/DDBJ databases">
        <title>A metagenomic window into the 2 km-deep terrestrial subsurface aquifer revealed taxonomically and functionally diverse microbial community comprising novel uncultured bacterial lineages.</title>
        <authorList>
            <person name="Kadnikov V.V."/>
            <person name="Mardanov A.V."/>
            <person name="Beletsky A.V."/>
            <person name="Banks D."/>
            <person name="Pimenov N.V."/>
            <person name="Frank Y.A."/>
            <person name="Karnachuk O.V."/>
            <person name="Ravin N.V."/>
        </authorList>
    </citation>
    <scope>NUCLEOTIDE SEQUENCE [LARGE SCALE GENOMIC DNA]</scope>
    <source>
        <strain evidence="1">BY5</strain>
    </source>
</reference>
<dbReference type="Proteomes" id="UP000252355">
    <property type="component" value="Unassembled WGS sequence"/>
</dbReference>
<evidence type="ECO:0008006" key="3">
    <source>
        <dbReference type="Google" id="ProtNLM"/>
    </source>
</evidence>
<evidence type="ECO:0000313" key="2">
    <source>
        <dbReference type="Proteomes" id="UP000252355"/>
    </source>
</evidence>